<feature type="region of interest" description="Disordered" evidence="1">
    <location>
        <begin position="1"/>
        <end position="114"/>
    </location>
</feature>
<keyword evidence="3" id="KW-1185">Reference proteome</keyword>
<feature type="compositionally biased region" description="Acidic residues" evidence="1">
    <location>
        <begin position="37"/>
        <end position="48"/>
    </location>
</feature>
<accession>A0A9W6TT77</accession>
<evidence type="ECO:0000256" key="1">
    <source>
        <dbReference type="SAM" id="MobiDB-lite"/>
    </source>
</evidence>
<feature type="region of interest" description="Disordered" evidence="1">
    <location>
        <begin position="135"/>
        <end position="162"/>
    </location>
</feature>
<dbReference type="OrthoDB" id="115555at2759"/>
<feature type="compositionally biased region" description="Basic and acidic residues" evidence="1">
    <location>
        <begin position="1"/>
        <end position="21"/>
    </location>
</feature>
<comment type="caution">
    <text evidence="2">The sequence shown here is derived from an EMBL/GenBank/DDBJ whole genome shotgun (WGS) entry which is preliminary data.</text>
</comment>
<proteinExistence type="predicted"/>
<gene>
    <name evidence="2" type="ORF">Plil01_000744400</name>
</gene>
<evidence type="ECO:0000313" key="2">
    <source>
        <dbReference type="EMBL" id="GMF19479.1"/>
    </source>
</evidence>
<organism evidence="2 3">
    <name type="scientific">Phytophthora lilii</name>
    <dbReference type="NCBI Taxonomy" id="2077276"/>
    <lineage>
        <taxon>Eukaryota</taxon>
        <taxon>Sar</taxon>
        <taxon>Stramenopiles</taxon>
        <taxon>Oomycota</taxon>
        <taxon>Peronosporomycetes</taxon>
        <taxon>Peronosporales</taxon>
        <taxon>Peronosporaceae</taxon>
        <taxon>Phytophthora</taxon>
    </lineage>
</organism>
<feature type="compositionally biased region" description="Basic and acidic residues" evidence="1">
    <location>
        <begin position="83"/>
        <end position="114"/>
    </location>
</feature>
<reference evidence="2" key="1">
    <citation type="submission" date="2023-04" db="EMBL/GenBank/DDBJ databases">
        <title>Phytophthora lilii NBRC 32176.</title>
        <authorList>
            <person name="Ichikawa N."/>
            <person name="Sato H."/>
            <person name="Tonouchi N."/>
        </authorList>
    </citation>
    <scope>NUCLEOTIDE SEQUENCE</scope>
    <source>
        <strain evidence="2">NBRC 32176</strain>
    </source>
</reference>
<sequence length="162" mass="18409">MDDWNQRREDEKSLERAKSDGIEASGALMRRLAMGELEQELLGEDESDDNSKDIEESCSGTEAALGRSEVHKNTRTSVTGFGLREEADKKRAHDVMMEQRRQEAEMAREEGQLAAEREREKFMLKLLEMAMARGKETNRKNSMNSPRFIADLGNSLPMVEAN</sequence>
<name>A0A9W6TT77_9STRA</name>
<dbReference type="AlphaFoldDB" id="A0A9W6TT77"/>
<dbReference type="Proteomes" id="UP001165083">
    <property type="component" value="Unassembled WGS sequence"/>
</dbReference>
<protein>
    <submittedName>
        <fullName evidence="2">Unnamed protein product</fullName>
    </submittedName>
</protein>
<evidence type="ECO:0000313" key="3">
    <source>
        <dbReference type="Proteomes" id="UP001165083"/>
    </source>
</evidence>
<dbReference type="EMBL" id="BSXW01000345">
    <property type="protein sequence ID" value="GMF19479.1"/>
    <property type="molecule type" value="Genomic_DNA"/>
</dbReference>